<evidence type="ECO:0000313" key="4">
    <source>
        <dbReference type="Proteomes" id="UP000762676"/>
    </source>
</evidence>
<dbReference type="EMBL" id="BMAT01000991">
    <property type="protein sequence ID" value="GFR77697.1"/>
    <property type="molecule type" value="Genomic_DNA"/>
</dbReference>
<dbReference type="Proteomes" id="UP000762676">
    <property type="component" value="Unassembled WGS sequence"/>
</dbReference>
<comment type="caution">
    <text evidence="3">The sequence shown here is derived from an EMBL/GenBank/DDBJ whole genome shotgun (WGS) entry which is preliminary data.</text>
</comment>
<keyword evidence="2" id="KW-0449">Lipoprotein</keyword>
<comment type="cofactor">
    <cofactor evidence="2">
        <name>Ca(2+)</name>
        <dbReference type="ChEBI" id="CHEBI:29108"/>
    </cofactor>
</comment>
<comment type="function">
    <text evidence="2">May mediate accelerated ATP-independent bidirectional transbilayer migration of phospholipids upon binding calcium ions that results in a loss of phospholipid asymmetry in the plasma membrane.</text>
</comment>
<dbReference type="GO" id="GO:0005886">
    <property type="term" value="C:plasma membrane"/>
    <property type="evidence" value="ECO:0007669"/>
    <property type="project" value="TreeGrafter"/>
</dbReference>
<evidence type="ECO:0000256" key="2">
    <source>
        <dbReference type="RuleBase" id="RU363116"/>
    </source>
</evidence>
<dbReference type="GO" id="GO:0017128">
    <property type="term" value="F:phospholipid scramblase activity"/>
    <property type="evidence" value="ECO:0007669"/>
    <property type="project" value="InterPro"/>
</dbReference>
<gene>
    <name evidence="3" type="ORF">ElyMa_000514700</name>
</gene>
<proteinExistence type="inferred from homology"/>
<feature type="non-terminal residue" evidence="3">
    <location>
        <position position="69"/>
    </location>
</feature>
<accession>A0AAV4FWE2</accession>
<protein>
    <recommendedName>
        <fullName evidence="2">Phospholipid scramblase</fullName>
    </recommendedName>
</protein>
<comment type="similarity">
    <text evidence="1 2">Belongs to the phospholipid scramblase family.</text>
</comment>
<evidence type="ECO:0000313" key="3">
    <source>
        <dbReference type="EMBL" id="GFR77697.1"/>
    </source>
</evidence>
<dbReference type="Pfam" id="PF03803">
    <property type="entry name" value="Scramblase"/>
    <property type="match status" value="1"/>
</dbReference>
<keyword evidence="2" id="KW-0106">Calcium</keyword>
<keyword evidence="4" id="KW-1185">Reference proteome</keyword>
<dbReference type="AlphaFoldDB" id="A0AAV4FWE2"/>
<reference evidence="3 4" key="1">
    <citation type="journal article" date="2021" name="Elife">
        <title>Chloroplast acquisition without the gene transfer in kleptoplastic sea slugs, Plakobranchus ocellatus.</title>
        <authorList>
            <person name="Maeda T."/>
            <person name="Takahashi S."/>
            <person name="Yoshida T."/>
            <person name="Shimamura S."/>
            <person name="Takaki Y."/>
            <person name="Nagai Y."/>
            <person name="Toyoda A."/>
            <person name="Suzuki Y."/>
            <person name="Arimoto A."/>
            <person name="Ishii H."/>
            <person name="Satoh N."/>
            <person name="Nishiyama T."/>
            <person name="Hasebe M."/>
            <person name="Maruyama T."/>
            <person name="Minagawa J."/>
            <person name="Obokata J."/>
            <person name="Shigenobu S."/>
        </authorList>
    </citation>
    <scope>NUCLEOTIDE SEQUENCE [LARGE SCALE GENOMIC DNA]</scope>
</reference>
<dbReference type="PANTHER" id="PTHR23248:SF57">
    <property type="entry name" value="PHOSPHOLIPID SCRAMBLASE"/>
    <property type="match status" value="1"/>
</dbReference>
<dbReference type="PANTHER" id="PTHR23248">
    <property type="entry name" value="PHOSPHOLIPID SCRAMBLASE-RELATED"/>
    <property type="match status" value="1"/>
</dbReference>
<dbReference type="InterPro" id="IPR005552">
    <property type="entry name" value="Scramblase"/>
</dbReference>
<evidence type="ECO:0000256" key="1">
    <source>
        <dbReference type="ARBA" id="ARBA00005350"/>
    </source>
</evidence>
<name>A0AAV4FWE2_9GAST</name>
<organism evidence="3 4">
    <name type="scientific">Elysia marginata</name>
    <dbReference type="NCBI Taxonomy" id="1093978"/>
    <lineage>
        <taxon>Eukaryota</taxon>
        <taxon>Metazoa</taxon>
        <taxon>Spiralia</taxon>
        <taxon>Lophotrochozoa</taxon>
        <taxon>Mollusca</taxon>
        <taxon>Gastropoda</taxon>
        <taxon>Heterobranchia</taxon>
        <taxon>Euthyneura</taxon>
        <taxon>Panpulmonata</taxon>
        <taxon>Sacoglossa</taxon>
        <taxon>Placobranchoidea</taxon>
        <taxon>Plakobranchidae</taxon>
        <taxon>Elysia</taxon>
    </lineage>
</organism>
<sequence>MMMQQPMMQVPPNVVMPAGLPPGLAYLAGLSEVKVHQILELAEVLVGWERNNKYDICNSQGQKFMFAKE</sequence>
<keyword evidence="2" id="KW-0564">Palmitate</keyword>